<dbReference type="Gene3D" id="3.20.20.150">
    <property type="entry name" value="Divalent-metal-dependent TIM barrel enzymes"/>
    <property type="match status" value="1"/>
</dbReference>
<accession>A0A2U2JBX3</accession>
<evidence type="ECO:0000313" key="4">
    <source>
        <dbReference type="Proteomes" id="UP000245670"/>
    </source>
</evidence>
<evidence type="ECO:0000256" key="1">
    <source>
        <dbReference type="SAM" id="SignalP"/>
    </source>
</evidence>
<evidence type="ECO:0000313" key="3">
    <source>
        <dbReference type="EMBL" id="PWG05840.1"/>
    </source>
</evidence>
<dbReference type="EMBL" id="QFFG01000002">
    <property type="protein sequence ID" value="PWG05840.1"/>
    <property type="molecule type" value="Genomic_DNA"/>
</dbReference>
<dbReference type="InterPro" id="IPR013022">
    <property type="entry name" value="Xyl_isomerase-like_TIM-brl"/>
</dbReference>
<feature type="chain" id="PRO_5015651120" evidence="1">
    <location>
        <begin position="26"/>
        <end position="305"/>
    </location>
</feature>
<dbReference type="RefSeq" id="WP_109404172.1">
    <property type="nucleotide sequence ID" value="NZ_QFFG01000002.1"/>
</dbReference>
<dbReference type="Proteomes" id="UP000245670">
    <property type="component" value="Unassembled WGS sequence"/>
</dbReference>
<evidence type="ECO:0000259" key="2">
    <source>
        <dbReference type="Pfam" id="PF01261"/>
    </source>
</evidence>
<keyword evidence="1" id="KW-0732">Signal</keyword>
<dbReference type="AlphaFoldDB" id="A0A2U2JBX3"/>
<dbReference type="OrthoDB" id="1114629at2"/>
<dbReference type="InterPro" id="IPR050312">
    <property type="entry name" value="IolE/XylAMocC-like"/>
</dbReference>
<comment type="caution">
    <text evidence="3">The sequence shown here is derived from an EMBL/GenBank/DDBJ whole genome shotgun (WGS) entry which is preliminary data.</text>
</comment>
<dbReference type="PANTHER" id="PTHR12110">
    <property type="entry name" value="HYDROXYPYRUVATE ISOMERASE"/>
    <property type="match status" value="1"/>
</dbReference>
<sequence length="305" mass="34948">MDKKRRDILRSFALAPLLLSSNSLVSNSLFTNHILETKTTAKVKFSVNAYTFNEQLRSGEMNFYDMMEFASNLGLDAVDLTGYYFSTYPNIPEDKTLFQLKKKALELGLNITWTGVRNSFLTPNKTKRTKDIELIKNWLEVSSKLGASIMRVFPGFGKHKGATRDEVKDWMVADFKECAKYAEKKGVLLGMQHHNEFLYKADEVIDILKRVNSEWFGLILDVGSVRRGNPYEEIATLAPYANYWFLKELVYTNGVPEQVNMEKIAPILKANNYKGYISFESLTKGDPKEIVTRMFTDFKNAYGNI</sequence>
<dbReference type="InterPro" id="IPR036237">
    <property type="entry name" value="Xyl_isomerase-like_sf"/>
</dbReference>
<dbReference type="PANTHER" id="PTHR12110:SF53">
    <property type="entry name" value="BLR5974 PROTEIN"/>
    <property type="match status" value="1"/>
</dbReference>
<proteinExistence type="predicted"/>
<feature type="domain" description="Xylose isomerase-like TIM barrel" evidence="2">
    <location>
        <begin position="68"/>
        <end position="286"/>
    </location>
</feature>
<dbReference type="SUPFAM" id="SSF51658">
    <property type="entry name" value="Xylose isomerase-like"/>
    <property type="match status" value="1"/>
</dbReference>
<keyword evidence="3" id="KW-0413">Isomerase</keyword>
<name>A0A2U2JBX3_9FLAO</name>
<organism evidence="3 4">
    <name type="scientific">Polaribacter aquimarinus</name>
    <dbReference type="NCBI Taxonomy" id="2100726"/>
    <lineage>
        <taxon>Bacteria</taxon>
        <taxon>Pseudomonadati</taxon>
        <taxon>Bacteroidota</taxon>
        <taxon>Flavobacteriia</taxon>
        <taxon>Flavobacteriales</taxon>
        <taxon>Flavobacteriaceae</taxon>
    </lineage>
</organism>
<reference evidence="3 4" key="1">
    <citation type="submission" date="2018-05" db="EMBL/GenBank/DDBJ databases">
        <title>Polaribacter aquimarinus sp. nov., isolated from sediment in a sediment of sea.</title>
        <authorList>
            <person name="Lu D."/>
        </authorList>
    </citation>
    <scope>NUCLEOTIDE SEQUENCE [LARGE SCALE GENOMIC DNA]</scope>
    <source>
        <strain evidence="3 4">ZY113</strain>
    </source>
</reference>
<feature type="signal peptide" evidence="1">
    <location>
        <begin position="1"/>
        <end position="25"/>
    </location>
</feature>
<keyword evidence="4" id="KW-1185">Reference proteome</keyword>
<protein>
    <submittedName>
        <fullName evidence="3">Sugar phosphate isomerase/epimerase</fullName>
    </submittedName>
</protein>
<gene>
    <name evidence="3" type="ORF">DIS07_05205</name>
</gene>
<dbReference type="GO" id="GO:0016853">
    <property type="term" value="F:isomerase activity"/>
    <property type="evidence" value="ECO:0007669"/>
    <property type="project" value="UniProtKB-KW"/>
</dbReference>
<dbReference type="Pfam" id="PF01261">
    <property type="entry name" value="AP_endonuc_2"/>
    <property type="match status" value="1"/>
</dbReference>